<dbReference type="PANTHER" id="PTHR34135:SF2">
    <property type="entry name" value="LYSOZYME"/>
    <property type="match status" value="1"/>
</dbReference>
<dbReference type="GO" id="GO:0016052">
    <property type="term" value="P:carbohydrate catabolic process"/>
    <property type="evidence" value="ECO:0007669"/>
    <property type="project" value="TreeGrafter"/>
</dbReference>
<gene>
    <name evidence="2" type="ORF">EEL30_10980</name>
</gene>
<dbReference type="Proteomes" id="UP000319432">
    <property type="component" value="Chromosome"/>
</dbReference>
<comment type="similarity">
    <text evidence="1">Belongs to the glycosyl hydrolase 25 family.</text>
</comment>
<organism evidence="2 3">
    <name type="scientific">Brevibacillus laterosporus</name>
    <name type="common">Bacillus laterosporus</name>
    <dbReference type="NCBI Taxonomy" id="1465"/>
    <lineage>
        <taxon>Bacteria</taxon>
        <taxon>Bacillati</taxon>
        <taxon>Bacillota</taxon>
        <taxon>Bacilli</taxon>
        <taxon>Bacillales</taxon>
        <taxon>Paenibacillaceae</taxon>
        <taxon>Brevibacillus</taxon>
    </lineage>
</organism>
<dbReference type="OrthoDB" id="9802228at2"/>
<dbReference type="InterPro" id="IPR017853">
    <property type="entry name" value="GH"/>
</dbReference>
<protein>
    <submittedName>
        <fullName evidence="2">Uncharacterized protein</fullName>
    </submittedName>
</protein>
<evidence type="ECO:0000313" key="3">
    <source>
        <dbReference type="Proteomes" id="UP000319432"/>
    </source>
</evidence>
<dbReference type="GO" id="GO:0009253">
    <property type="term" value="P:peptidoglycan catabolic process"/>
    <property type="evidence" value="ECO:0007669"/>
    <property type="project" value="InterPro"/>
</dbReference>
<dbReference type="PANTHER" id="PTHR34135">
    <property type="entry name" value="LYSOZYME"/>
    <property type="match status" value="1"/>
</dbReference>
<dbReference type="SUPFAM" id="SSF51445">
    <property type="entry name" value="(Trans)glycosidases"/>
    <property type="match status" value="1"/>
</dbReference>
<dbReference type="InterPro" id="IPR002053">
    <property type="entry name" value="Glyco_hydro_25"/>
</dbReference>
<dbReference type="PROSITE" id="PS51904">
    <property type="entry name" value="GLYCOSYL_HYDROL_F25_2"/>
    <property type="match status" value="1"/>
</dbReference>
<dbReference type="EMBL" id="CP033464">
    <property type="protein sequence ID" value="QDX92784.1"/>
    <property type="molecule type" value="Genomic_DNA"/>
</dbReference>
<dbReference type="GO" id="GO:0016998">
    <property type="term" value="P:cell wall macromolecule catabolic process"/>
    <property type="evidence" value="ECO:0007669"/>
    <property type="project" value="InterPro"/>
</dbReference>
<keyword evidence="3" id="KW-1185">Reference proteome</keyword>
<name>A0A518V734_BRELA</name>
<proteinExistence type="inferred from homology"/>
<evidence type="ECO:0000256" key="1">
    <source>
        <dbReference type="ARBA" id="ARBA00010646"/>
    </source>
</evidence>
<dbReference type="AlphaFoldDB" id="A0A518V734"/>
<dbReference type="Pfam" id="PF01183">
    <property type="entry name" value="Glyco_hydro_25"/>
    <property type="match status" value="1"/>
</dbReference>
<dbReference type="Gene3D" id="3.20.20.80">
    <property type="entry name" value="Glycosidases"/>
    <property type="match status" value="1"/>
</dbReference>
<evidence type="ECO:0000313" key="2">
    <source>
        <dbReference type="EMBL" id="QDX92784.1"/>
    </source>
</evidence>
<dbReference type="GO" id="GO:0003796">
    <property type="term" value="F:lysozyme activity"/>
    <property type="evidence" value="ECO:0007669"/>
    <property type="project" value="InterPro"/>
</dbReference>
<reference evidence="2 3" key="1">
    <citation type="submission" date="2018-11" db="EMBL/GenBank/DDBJ databases">
        <title>Phylogenetic determinants of toxin gene distribution in genomes of Brevibacillus laterosporus.</title>
        <authorList>
            <person name="Glare T.R."/>
            <person name="Durrant A."/>
            <person name="Berry C."/>
            <person name="Palma L."/>
            <person name="Ormskirk M."/>
            <person name="Cox M.O."/>
        </authorList>
    </citation>
    <scope>NUCLEOTIDE SEQUENCE [LARGE SCALE GENOMIC DNA]</scope>
    <source>
        <strain evidence="2 3">1821L</strain>
    </source>
</reference>
<sequence>MLDIEKTKGLQAPQITAFCLAFLTYIKARTDKTPILYTGASFAKTHLGKALAGFLLWVAHYGTNQPMSNPTWSRWAVFQYSDCGKVAGINGNVDMNWMEKDFWDIHMKEETTVDKMLANEIIKVLKEQWVISDTLGYSEKKKYLGDLADRVRVASGQDPQNK</sequence>
<accession>A0A518V734</accession>